<evidence type="ECO:0000313" key="2">
    <source>
        <dbReference type="Proteomes" id="UP000467841"/>
    </source>
</evidence>
<dbReference type="Proteomes" id="UP000467841">
    <property type="component" value="Unassembled WGS sequence"/>
</dbReference>
<comment type="caution">
    <text evidence="1">The sequence shown here is derived from an EMBL/GenBank/DDBJ whole genome shotgun (WGS) entry which is preliminary data.</text>
</comment>
<feature type="non-terminal residue" evidence="1">
    <location>
        <position position="1"/>
    </location>
</feature>
<keyword evidence="2" id="KW-1185">Reference proteome</keyword>
<protein>
    <submittedName>
        <fullName evidence="1">Uncharacterized protein</fullName>
    </submittedName>
</protein>
<dbReference type="EMBL" id="CACVBM020001328">
    <property type="protein sequence ID" value="CAA7045637.1"/>
    <property type="molecule type" value="Genomic_DNA"/>
</dbReference>
<dbReference type="AlphaFoldDB" id="A0A6D2K092"/>
<sequence>RDDGRVSGIDASMFFAMSNLDRLDSYESIMYSAGTWFED</sequence>
<name>A0A6D2K092_9BRAS</name>
<evidence type="ECO:0000313" key="1">
    <source>
        <dbReference type="EMBL" id="CAA7045637.1"/>
    </source>
</evidence>
<accession>A0A6D2K092</accession>
<proteinExistence type="predicted"/>
<organism evidence="1 2">
    <name type="scientific">Microthlaspi erraticum</name>
    <dbReference type="NCBI Taxonomy" id="1685480"/>
    <lineage>
        <taxon>Eukaryota</taxon>
        <taxon>Viridiplantae</taxon>
        <taxon>Streptophyta</taxon>
        <taxon>Embryophyta</taxon>
        <taxon>Tracheophyta</taxon>
        <taxon>Spermatophyta</taxon>
        <taxon>Magnoliopsida</taxon>
        <taxon>eudicotyledons</taxon>
        <taxon>Gunneridae</taxon>
        <taxon>Pentapetalae</taxon>
        <taxon>rosids</taxon>
        <taxon>malvids</taxon>
        <taxon>Brassicales</taxon>
        <taxon>Brassicaceae</taxon>
        <taxon>Coluteocarpeae</taxon>
        <taxon>Microthlaspi</taxon>
    </lineage>
</organism>
<gene>
    <name evidence="1" type="ORF">MERR_LOCUS32872</name>
</gene>
<reference evidence="1" key="1">
    <citation type="submission" date="2020-01" db="EMBL/GenBank/DDBJ databases">
        <authorList>
            <person name="Mishra B."/>
        </authorList>
    </citation>
    <scope>NUCLEOTIDE SEQUENCE [LARGE SCALE GENOMIC DNA]</scope>
</reference>